<dbReference type="Proteomes" id="UP001604043">
    <property type="component" value="Unassembled WGS sequence"/>
</dbReference>
<evidence type="ECO:0000313" key="2">
    <source>
        <dbReference type="Proteomes" id="UP001604043"/>
    </source>
</evidence>
<organism evidence="1 2">
    <name type="scientific">Xanthobacter aminoxidans</name>
    <dbReference type="NCBI Taxonomy" id="186280"/>
    <lineage>
        <taxon>Bacteria</taxon>
        <taxon>Pseudomonadati</taxon>
        <taxon>Pseudomonadota</taxon>
        <taxon>Alphaproteobacteria</taxon>
        <taxon>Hyphomicrobiales</taxon>
        <taxon>Xanthobacteraceae</taxon>
        <taxon>Xanthobacter</taxon>
    </lineage>
</organism>
<protein>
    <submittedName>
        <fullName evidence="1">Uncharacterized protein</fullName>
    </submittedName>
</protein>
<gene>
    <name evidence="1" type="ORF">V5F30_00315</name>
</gene>
<proteinExistence type="predicted"/>
<name>A0ABW6ZA35_9HYPH</name>
<sequence length="64" mass="7210">MSRRAARFTQADLARVFKAAKAAGMVVRVDLERGITDVMPPELFPQIRNDEENKPATPKRVIVM</sequence>
<evidence type="ECO:0000313" key="1">
    <source>
        <dbReference type="EMBL" id="MFG1250627.1"/>
    </source>
</evidence>
<dbReference type="RefSeq" id="WP_394007000.1">
    <property type="nucleotide sequence ID" value="NZ_JBAFUR010000001.1"/>
</dbReference>
<reference evidence="1 2" key="1">
    <citation type="submission" date="2024-02" db="EMBL/GenBank/DDBJ databases">
        <title>Expansion and revision of Xanthobacter and proposal of Roseixanthobacter gen. nov.</title>
        <authorList>
            <person name="Soltysiak M.P.M."/>
            <person name="Jalihal A."/>
            <person name="Ory A."/>
            <person name="Chrisophersen C."/>
            <person name="Lee A.D."/>
            <person name="Boulton J."/>
            <person name="Springer M."/>
        </authorList>
    </citation>
    <scope>NUCLEOTIDE SEQUENCE [LARGE SCALE GENOMIC DNA]</scope>
    <source>
        <strain evidence="1 2">CB5</strain>
    </source>
</reference>
<dbReference type="EMBL" id="JBAFUR010000001">
    <property type="protein sequence ID" value="MFG1250627.1"/>
    <property type="molecule type" value="Genomic_DNA"/>
</dbReference>
<comment type="caution">
    <text evidence="1">The sequence shown here is derived from an EMBL/GenBank/DDBJ whole genome shotgun (WGS) entry which is preliminary data.</text>
</comment>
<keyword evidence="2" id="KW-1185">Reference proteome</keyword>
<accession>A0ABW6ZA35</accession>